<dbReference type="InterPro" id="IPR017927">
    <property type="entry name" value="FAD-bd_FR_type"/>
</dbReference>
<gene>
    <name evidence="5" type="ORF">MKQ68_11360</name>
</gene>
<dbReference type="Proteomes" id="UP001162741">
    <property type="component" value="Chromosome"/>
</dbReference>
<evidence type="ECO:0000256" key="2">
    <source>
        <dbReference type="SAM" id="Phobius"/>
    </source>
</evidence>
<keyword evidence="1" id="KW-0285">Flavoprotein</keyword>
<dbReference type="InterPro" id="IPR008254">
    <property type="entry name" value="Flavodoxin/NO_synth"/>
</dbReference>
<dbReference type="InterPro" id="IPR017938">
    <property type="entry name" value="Riboflavin_synthase-like_b-brl"/>
</dbReference>
<reference evidence="5" key="1">
    <citation type="submission" date="2022-10" db="EMBL/GenBank/DDBJ databases">
        <title>Chitinophaga sp. nov., isolated from soil.</title>
        <authorList>
            <person name="Jeon C.O."/>
        </authorList>
    </citation>
    <scope>NUCLEOTIDE SEQUENCE</scope>
    <source>
        <strain evidence="5">R8</strain>
    </source>
</reference>
<feature type="domain" description="Flavodoxin-like" evidence="3">
    <location>
        <begin position="45"/>
        <end position="184"/>
    </location>
</feature>
<dbReference type="RefSeq" id="WP_264283392.1">
    <property type="nucleotide sequence ID" value="NZ_CP107006.1"/>
</dbReference>
<keyword evidence="2" id="KW-0472">Membrane</keyword>
<dbReference type="PROSITE" id="PS51384">
    <property type="entry name" value="FAD_FR"/>
    <property type="match status" value="1"/>
</dbReference>
<evidence type="ECO:0000259" key="3">
    <source>
        <dbReference type="PROSITE" id="PS50902"/>
    </source>
</evidence>
<dbReference type="InterPro" id="IPR039261">
    <property type="entry name" value="FNR_nucleotide-bd"/>
</dbReference>
<sequence>MTISLWTYLLGAGILAVAAIAIFVATRKRKTGSKTSKFTAENARFIILVGSENGTTTRLATSVYEHLLAGGQSVFLTTLNNYQSFPQAEQLIVMTSTYGSGEAPGSAKRFMEILPTVTQSQKIHFSVMAFGSRNYPDFCRFGYDVHLALTNQEWAVPFLDIHTIDDKSPEQSDLWMATWFQQIGLPKMALPEYLTRAPLGLKPMTIISRTEPAHTDGAFSIRIKTSSSFTSGDLLAIYPGGDYRERQYSIGKVDKEIQLSVKLHPNGFGSGYLYALNPGDVIHARVIANYDFRFPSGAPRVIMIANGTGIAPFLGMMDQNKRKTECHLYCGFRGASSFALYDDFVKQQLAGGQLSTANIAYSREGDKQYVKDLLARDADLIATTLHEEGTIMICGSLAMQHDVVQFLDALCMERYGKSLSHYESHGQVLMDCY</sequence>
<dbReference type="InterPro" id="IPR001709">
    <property type="entry name" value="Flavoprot_Pyr_Nucl_cyt_Rdtase"/>
</dbReference>
<dbReference type="PROSITE" id="PS50902">
    <property type="entry name" value="FLAVODOXIN_LIKE"/>
    <property type="match status" value="1"/>
</dbReference>
<keyword evidence="2" id="KW-0812">Transmembrane</keyword>
<dbReference type="SUPFAM" id="SSF63380">
    <property type="entry name" value="Riboflavin synthase domain-like"/>
    <property type="match status" value="1"/>
</dbReference>
<dbReference type="PRINTS" id="PR00371">
    <property type="entry name" value="FPNCR"/>
</dbReference>
<organism evidence="5 6">
    <name type="scientific">Chitinophaga horti</name>
    <dbReference type="NCBI Taxonomy" id="2920382"/>
    <lineage>
        <taxon>Bacteria</taxon>
        <taxon>Pseudomonadati</taxon>
        <taxon>Bacteroidota</taxon>
        <taxon>Chitinophagia</taxon>
        <taxon>Chitinophagales</taxon>
        <taxon>Chitinophagaceae</taxon>
        <taxon>Chitinophaga</taxon>
    </lineage>
</organism>
<dbReference type="InterPro" id="IPR029039">
    <property type="entry name" value="Flavoprotein-like_sf"/>
</dbReference>
<dbReference type="EMBL" id="CP107006">
    <property type="protein sequence ID" value="UYQ95699.1"/>
    <property type="molecule type" value="Genomic_DNA"/>
</dbReference>
<dbReference type="InterPro" id="IPR001433">
    <property type="entry name" value="OxRdtase_FAD/NAD-bd"/>
</dbReference>
<evidence type="ECO:0000256" key="1">
    <source>
        <dbReference type="ARBA" id="ARBA00022630"/>
    </source>
</evidence>
<proteinExistence type="predicted"/>
<dbReference type="Gene3D" id="3.40.50.360">
    <property type="match status" value="1"/>
</dbReference>
<evidence type="ECO:0000313" key="6">
    <source>
        <dbReference type="Proteomes" id="UP001162741"/>
    </source>
</evidence>
<dbReference type="Pfam" id="PF00175">
    <property type="entry name" value="NAD_binding_1"/>
    <property type="match status" value="1"/>
</dbReference>
<dbReference type="SUPFAM" id="SSF52218">
    <property type="entry name" value="Flavoproteins"/>
    <property type="match status" value="1"/>
</dbReference>
<evidence type="ECO:0000259" key="4">
    <source>
        <dbReference type="PROSITE" id="PS51384"/>
    </source>
</evidence>
<feature type="transmembrane region" description="Helical" evidence="2">
    <location>
        <begin position="6"/>
        <end position="25"/>
    </location>
</feature>
<dbReference type="SUPFAM" id="SSF52343">
    <property type="entry name" value="Ferredoxin reductase-like, C-terminal NADP-linked domain"/>
    <property type="match status" value="1"/>
</dbReference>
<dbReference type="PANTHER" id="PTHR19384">
    <property type="entry name" value="NITRIC OXIDE SYNTHASE-RELATED"/>
    <property type="match status" value="1"/>
</dbReference>
<name>A0ABY6JBL3_9BACT</name>
<feature type="domain" description="FAD-binding FR-type" evidence="4">
    <location>
        <begin position="199"/>
        <end position="295"/>
    </location>
</feature>
<accession>A0ABY6JBL3</accession>
<dbReference type="Pfam" id="PF00258">
    <property type="entry name" value="Flavodoxin_1"/>
    <property type="match status" value="1"/>
</dbReference>
<evidence type="ECO:0000313" key="5">
    <source>
        <dbReference type="EMBL" id="UYQ95699.1"/>
    </source>
</evidence>
<protein>
    <submittedName>
        <fullName evidence="5">NADPH cytochrome P450 oxidoreductase family protein</fullName>
    </submittedName>
</protein>
<dbReference type="Gene3D" id="3.40.50.80">
    <property type="entry name" value="Nucleotide-binding domain of ferredoxin-NADP reductase (FNR) module"/>
    <property type="match status" value="1"/>
</dbReference>
<keyword evidence="6" id="KW-1185">Reference proteome</keyword>
<keyword evidence="2" id="KW-1133">Transmembrane helix</keyword>